<feature type="region of interest" description="Disordered" evidence="9">
    <location>
        <begin position="686"/>
        <end position="712"/>
    </location>
</feature>
<dbReference type="Gene3D" id="1.20.1270.220">
    <property type="match status" value="1"/>
</dbReference>
<dbReference type="Proteomes" id="UP000594638">
    <property type="component" value="Unassembled WGS sequence"/>
</dbReference>
<evidence type="ECO:0000256" key="1">
    <source>
        <dbReference type="ARBA" id="ARBA00004123"/>
    </source>
</evidence>
<dbReference type="PRINTS" id="PR00503">
    <property type="entry name" value="BROMODOMAIN"/>
</dbReference>
<keyword evidence="2" id="KW-0805">Transcription regulation</keyword>
<dbReference type="EMBL" id="CACTIH010000191">
    <property type="protein sequence ID" value="CAA2956574.1"/>
    <property type="molecule type" value="Genomic_DNA"/>
</dbReference>
<protein>
    <submittedName>
        <fullName evidence="12">Transcription factor GTE10-like isoform X1</fullName>
    </submittedName>
</protein>
<comment type="caution">
    <text evidence="12">The sequence shown here is derived from an EMBL/GenBank/DDBJ whole genome shotgun (WGS) entry which is preliminary data.</text>
</comment>
<dbReference type="SMART" id="SM00297">
    <property type="entry name" value="BROMO"/>
    <property type="match status" value="1"/>
</dbReference>
<evidence type="ECO:0000313" key="13">
    <source>
        <dbReference type="Proteomes" id="UP000594638"/>
    </source>
</evidence>
<accession>A0A8S0PRG8</accession>
<dbReference type="InterPro" id="IPR038336">
    <property type="entry name" value="NET_sf"/>
</dbReference>
<reference evidence="12 13" key="1">
    <citation type="submission" date="2019-12" db="EMBL/GenBank/DDBJ databases">
        <authorList>
            <person name="Alioto T."/>
            <person name="Alioto T."/>
            <person name="Gomez Garrido J."/>
        </authorList>
    </citation>
    <scope>NUCLEOTIDE SEQUENCE [LARGE SCALE GENOMIC DNA]</scope>
</reference>
<keyword evidence="5" id="KW-0804">Transcription</keyword>
<evidence type="ECO:0000256" key="4">
    <source>
        <dbReference type="ARBA" id="ARBA00023117"/>
    </source>
</evidence>
<dbReference type="Pfam" id="PF00439">
    <property type="entry name" value="Bromodomain"/>
    <property type="match status" value="1"/>
</dbReference>
<evidence type="ECO:0000256" key="9">
    <source>
        <dbReference type="SAM" id="MobiDB-lite"/>
    </source>
</evidence>
<evidence type="ECO:0000256" key="2">
    <source>
        <dbReference type="ARBA" id="ARBA00023015"/>
    </source>
</evidence>
<dbReference type="GO" id="GO:0005634">
    <property type="term" value="C:nucleus"/>
    <property type="evidence" value="ECO:0007669"/>
    <property type="project" value="UniProtKB-SubCell"/>
</dbReference>
<dbReference type="Gramene" id="OE9A086972T1">
    <property type="protein sequence ID" value="OE9A086972C1"/>
    <property type="gene ID" value="OE9A086972"/>
</dbReference>
<name>A0A8S0PRG8_OLEEU</name>
<dbReference type="Pfam" id="PF17035">
    <property type="entry name" value="BET"/>
    <property type="match status" value="1"/>
</dbReference>
<feature type="region of interest" description="Disordered" evidence="9">
    <location>
        <begin position="34"/>
        <end position="96"/>
    </location>
</feature>
<organism evidence="12 13">
    <name type="scientific">Olea europaea subsp. europaea</name>
    <dbReference type="NCBI Taxonomy" id="158383"/>
    <lineage>
        <taxon>Eukaryota</taxon>
        <taxon>Viridiplantae</taxon>
        <taxon>Streptophyta</taxon>
        <taxon>Embryophyta</taxon>
        <taxon>Tracheophyta</taxon>
        <taxon>Spermatophyta</taxon>
        <taxon>Magnoliopsida</taxon>
        <taxon>eudicotyledons</taxon>
        <taxon>Gunneridae</taxon>
        <taxon>Pentapetalae</taxon>
        <taxon>asterids</taxon>
        <taxon>lamiids</taxon>
        <taxon>Lamiales</taxon>
        <taxon>Oleaceae</taxon>
        <taxon>Oleeae</taxon>
        <taxon>Olea</taxon>
    </lineage>
</organism>
<gene>
    <name evidence="12" type="ORF">OLEA9_A086972</name>
</gene>
<dbReference type="SUPFAM" id="SSF47370">
    <property type="entry name" value="Bromodomain"/>
    <property type="match status" value="1"/>
</dbReference>
<keyword evidence="3 8" id="KW-0175">Coiled coil</keyword>
<dbReference type="InterPro" id="IPR052442">
    <property type="entry name" value="Env_Response_Regulator"/>
</dbReference>
<evidence type="ECO:0000259" key="10">
    <source>
        <dbReference type="PROSITE" id="PS50014"/>
    </source>
</evidence>
<dbReference type="InterPro" id="IPR037377">
    <property type="entry name" value="GTE_bromo"/>
</dbReference>
<dbReference type="CDD" id="cd05506">
    <property type="entry name" value="Bromo_plant1"/>
    <property type="match status" value="1"/>
</dbReference>
<evidence type="ECO:0000313" key="12">
    <source>
        <dbReference type="EMBL" id="CAA2956574.1"/>
    </source>
</evidence>
<evidence type="ECO:0000256" key="8">
    <source>
        <dbReference type="SAM" id="Coils"/>
    </source>
</evidence>
<feature type="region of interest" description="Disordered" evidence="9">
    <location>
        <begin position="464"/>
        <end position="528"/>
    </location>
</feature>
<comment type="subcellular location">
    <subcellularLocation>
        <location evidence="1">Nucleus</location>
    </subcellularLocation>
</comment>
<keyword evidence="4 7" id="KW-0103">Bromodomain</keyword>
<feature type="domain" description="Bromo" evidence="10">
    <location>
        <begin position="205"/>
        <end position="277"/>
    </location>
</feature>
<keyword evidence="6" id="KW-0539">Nucleus</keyword>
<dbReference type="PANTHER" id="PTHR46136:SF33">
    <property type="entry name" value="TRANSCRIPTION FACTOR GTE10"/>
    <property type="match status" value="1"/>
</dbReference>
<dbReference type="InterPro" id="IPR001487">
    <property type="entry name" value="Bromodomain"/>
</dbReference>
<dbReference type="PROSITE" id="PS51525">
    <property type="entry name" value="NET"/>
    <property type="match status" value="1"/>
</dbReference>
<dbReference type="InterPro" id="IPR027353">
    <property type="entry name" value="NET_dom"/>
</dbReference>
<dbReference type="Gene3D" id="1.20.920.10">
    <property type="entry name" value="Bromodomain-like"/>
    <property type="match status" value="1"/>
</dbReference>
<feature type="compositionally biased region" description="Low complexity" evidence="9">
    <location>
        <begin position="474"/>
        <end position="497"/>
    </location>
</feature>
<dbReference type="PANTHER" id="PTHR46136">
    <property type="entry name" value="TRANSCRIPTION FACTOR GTE8"/>
    <property type="match status" value="1"/>
</dbReference>
<evidence type="ECO:0000256" key="3">
    <source>
        <dbReference type="ARBA" id="ARBA00023054"/>
    </source>
</evidence>
<evidence type="ECO:0000259" key="11">
    <source>
        <dbReference type="PROSITE" id="PS51525"/>
    </source>
</evidence>
<dbReference type="PROSITE" id="PS50014">
    <property type="entry name" value="BROMODOMAIN_2"/>
    <property type="match status" value="1"/>
</dbReference>
<keyword evidence="13" id="KW-1185">Reference proteome</keyword>
<proteinExistence type="predicted"/>
<evidence type="ECO:0000256" key="7">
    <source>
        <dbReference type="PROSITE-ProRule" id="PRU00035"/>
    </source>
</evidence>
<sequence>MAPTMTVECAGNKESKKCLTMGSSDVKEKAQKVMKGYTSGSAPDNRQAIKTVEEPEGFGSLGGVDKELTASEESCAPKRKHVSSNTDDDRLGLPVQAFSMSKMSRLKRRKLETRLKDELEQVRALQRKIYSLSSNAMILSPTKDTHSHGDGTMRPAPVATFPMYMNKVAAPPGKKKFPLGRNGPCTKGGTTTLIKQSKTLLNQLMTHQHAWIFNTPVDIVKFNIPDYFNVIKHPMDLGTIKRKLLRGQYQCPVSFAADVRLTFNNAMTYNPRGSDVYLMAETMNNFFEMRWKPIEKKIPRIVDESVPSKSSVILESETGFSVPPVKEQKTSAMKHKVKQDPVKLVMSDVEKKKLGADLEAMLEELPESIIDFLKESCLNGNLVNEGEIEIDIDTISDDTLFKLRKLLDDYALEKNNQAKVEPCEIETRNESGFRKIFMQTFEGNQPADEDVDICGYDPPISSFPSVSQRNSKCRSSNCLSRESGSSSSDLDSGSSSGDESDVVKDSASGNKMLNCGHEGESALPDRQVSPQKLYRAALLRSRFADIIIKAQESSLENGKNQDPEKLKLNREELERRRRGEKARLQAEAKAAEDARKMAEAEAATEAKRKRELEREAARQALQKMEKTVEINENIQFTEDFEIFRAALDENSEGTIEQTNPECSENGLGSLKFQATGNPLKQLGLYMKEDEEEEVKYQSNPGTSNDMEDGEID</sequence>
<dbReference type="OrthoDB" id="21449at2759"/>
<dbReference type="AlphaFoldDB" id="A0A8S0PRG8"/>
<dbReference type="InterPro" id="IPR036427">
    <property type="entry name" value="Bromodomain-like_sf"/>
</dbReference>
<evidence type="ECO:0000256" key="6">
    <source>
        <dbReference type="ARBA" id="ARBA00023242"/>
    </source>
</evidence>
<feature type="domain" description="NET" evidence="11">
    <location>
        <begin position="336"/>
        <end position="418"/>
    </location>
</feature>
<evidence type="ECO:0000256" key="5">
    <source>
        <dbReference type="ARBA" id="ARBA00023163"/>
    </source>
</evidence>
<feature type="coiled-coil region" evidence="8">
    <location>
        <begin position="570"/>
        <end position="634"/>
    </location>
</feature>